<proteinExistence type="predicted"/>
<keyword evidence="3 5" id="KW-0863">Zinc-finger</keyword>
<keyword evidence="4" id="KW-0862">Zinc</keyword>
<dbReference type="Proteomes" id="UP000694941">
    <property type="component" value="Unplaced"/>
</dbReference>
<gene>
    <name evidence="9" type="primary">LOC106470259</name>
</gene>
<keyword evidence="2" id="KW-0677">Repeat</keyword>
<dbReference type="InterPro" id="IPR013087">
    <property type="entry name" value="Znf_C2H2_type"/>
</dbReference>
<reference evidence="9" key="1">
    <citation type="submission" date="2025-08" db="UniProtKB">
        <authorList>
            <consortium name="RefSeq"/>
        </authorList>
    </citation>
    <scope>IDENTIFICATION</scope>
    <source>
        <tissue evidence="9">Muscle</tissue>
    </source>
</reference>
<evidence type="ECO:0000313" key="9">
    <source>
        <dbReference type="RefSeq" id="XP_013786258.1"/>
    </source>
</evidence>
<dbReference type="PROSITE" id="PS50157">
    <property type="entry name" value="ZINC_FINGER_C2H2_2"/>
    <property type="match status" value="9"/>
</dbReference>
<feature type="domain" description="C2H2-type" evidence="7">
    <location>
        <begin position="254"/>
        <end position="277"/>
    </location>
</feature>
<name>A0ABM1BPN8_LIMPO</name>
<dbReference type="RefSeq" id="XP_013786258.1">
    <property type="nucleotide sequence ID" value="XM_013930804.2"/>
</dbReference>
<feature type="domain" description="C2H2-type" evidence="7">
    <location>
        <begin position="834"/>
        <end position="856"/>
    </location>
</feature>
<organism evidence="8 9">
    <name type="scientific">Limulus polyphemus</name>
    <name type="common">Atlantic horseshoe crab</name>
    <dbReference type="NCBI Taxonomy" id="6850"/>
    <lineage>
        <taxon>Eukaryota</taxon>
        <taxon>Metazoa</taxon>
        <taxon>Ecdysozoa</taxon>
        <taxon>Arthropoda</taxon>
        <taxon>Chelicerata</taxon>
        <taxon>Merostomata</taxon>
        <taxon>Xiphosura</taxon>
        <taxon>Limulidae</taxon>
        <taxon>Limulus</taxon>
    </lineage>
</organism>
<feature type="compositionally biased region" description="Polar residues" evidence="6">
    <location>
        <begin position="181"/>
        <end position="204"/>
    </location>
</feature>
<evidence type="ECO:0000256" key="3">
    <source>
        <dbReference type="ARBA" id="ARBA00022771"/>
    </source>
</evidence>
<sequence>MLLKNTSNYYKSVHSKILRKYQKMTSNRQKTKYESDIKPPVCELCDKTFVSAKSFVKHMQLHPGFIASNHPVKCPSCPEIFSNPACLFKHQKAEKHWGSMLSRTRECECPFCGKEFLYIGRRNGHVRSVHMQSDPKEAKKFLDETTCDICFRQYVDASEKVAHIQREHQGISSVGLEREYTSTPKPSNVESLSESIEKTPNNPENYKKSIETLTPAMLALMKKYPTKCPFCFKMYSSCYVRDRHLKCHTKEKPFVCSWCNKCFARSEHLTRHYQQNHNDLLSFKCLGCGTKFPTRLQTIQHIGKAHSGVSRSSLLYEIKNLSLVSSQPAPSVEILKEDYVKKPKPFHYPKPGLILSPDDTARGIYSCEICGIHNFTKMTALHRHRKSRFHRENLLLRQVKSKTSKSLSVTRASVSYKCSVCDVSYSSIATFVPHRLSHFQAQNLDPSEINECNPYSCEICRKTIDHHQKVQTHLLSHLQADRTTRFISSTDGDTLSQERMTLIDRKSTPSVTSREKSNVKVDTKIKSPENVAKKSIQPSKILQEKNYSKPSVEKQEPEVKTEEDHTRNFSCYKCQTAFSTKQHYTAHIRHYCPLKKNSKDLLQSNFEKSCPPDTITNPQSVTSMDILTCAHCSLEFVSPEDLGWHEKSCRKVHSSERIDLNDTLSSELHQCRYCHCAFITLDICREHERAYCKKLQTCEECSVDFKSHQDLIDHIESFHGVNHQLKCYVCGQTFYSPRVLKKHIQSHEEDIAFNCLYCAAFFSDVKALFEHLESHEVKLNIQQHDVDLENELVSSQGESVINSSLVESVKNSSLVESVEKFESFSAEEGSKNKFQCSYCPRGYKDRAHYREHLVIHEPFHCKVCGKEENTVVGFRKHPCQLPDGKLATGILYRKSWGKKMIKLVRKKHSTSFNYTTATDTELVGNEESKADDGEEITGSDKIHIGSKRPKTTTDASEKLLEKVENYNFKQEELDALRKNFSQLLFFLVADPELMEQLGWGEKLIDSVLDDVLQHMGQQPVEYHDSQSELERLRDNIQLLLKISIKDHVMDDVEKGRKVIDELVQEMLNMCTSHLGEDSVDNSMEWDSNVE</sequence>
<feature type="domain" description="C2H2-type" evidence="7">
    <location>
        <begin position="725"/>
        <end position="752"/>
    </location>
</feature>
<dbReference type="Pfam" id="PF00096">
    <property type="entry name" value="zf-C2H2"/>
    <property type="match status" value="4"/>
</dbReference>
<feature type="domain" description="C2H2-type" evidence="7">
    <location>
        <begin position="72"/>
        <end position="101"/>
    </location>
</feature>
<evidence type="ECO:0000256" key="2">
    <source>
        <dbReference type="ARBA" id="ARBA00022737"/>
    </source>
</evidence>
<evidence type="ECO:0000256" key="4">
    <source>
        <dbReference type="ARBA" id="ARBA00022833"/>
    </source>
</evidence>
<feature type="domain" description="C2H2-type" evidence="7">
    <location>
        <begin position="283"/>
        <end position="311"/>
    </location>
</feature>
<feature type="domain" description="C2H2-type" evidence="7">
    <location>
        <begin position="226"/>
        <end position="253"/>
    </location>
</feature>
<dbReference type="InterPro" id="IPR036236">
    <property type="entry name" value="Znf_C2H2_sf"/>
</dbReference>
<feature type="domain" description="C2H2-type" evidence="7">
    <location>
        <begin position="107"/>
        <end position="135"/>
    </location>
</feature>
<feature type="compositionally biased region" description="Basic and acidic residues" evidence="6">
    <location>
        <begin position="542"/>
        <end position="562"/>
    </location>
</feature>
<evidence type="ECO:0000256" key="5">
    <source>
        <dbReference type="PROSITE-ProRule" id="PRU00042"/>
    </source>
</evidence>
<dbReference type="SUPFAM" id="SSF57667">
    <property type="entry name" value="beta-beta-alpha zinc fingers"/>
    <property type="match status" value="5"/>
</dbReference>
<keyword evidence="8" id="KW-1185">Reference proteome</keyword>
<evidence type="ECO:0000256" key="1">
    <source>
        <dbReference type="ARBA" id="ARBA00022723"/>
    </source>
</evidence>
<dbReference type="PANTHER" id="PTHR24408">
    <property type="entry name" value="ZINC FINGER PROTEIN"/>
    <property type="match status" value="1"/>
</dbReference>
<accession>A0ABM1BPN8</accession>
<evidence type="ECO:0000256" key="6">
    <source>
        <dbReference type="SAM" id="MobiDB-lite"/>
    </source>
</evidence>
<protein>
    <submittedName>
        <fullName evidence="9">Zinc finger protein 91-like</fullName>
    </submittedName>
</protein>
<evidence type="ECO:0000259" key="7">
    <source>
        <dbReference type="PROSITE" id="PS50157"/>
    </source>
</evidence>
<evidence type="ECO:0000313" key="8">
    <source>
        <dbReference type="Proteomes" id="UP000694941"/>
    </source>
</evidence>
<feature type="region of interest" description="Disordered" evidence="6">
    <location>
        <begin position="179"/>
        <end position="207"/>
    </location>
</feature>
<feature type="region of interest" description="Disordered" evidence="6">
    <location>
        <begin position="927"/>
        <end position="950"/>
    </location>
</feature>
<feature type="domain" description="C2H2-type" evidence="7">
    <location>
        <begin position="40"/>
        <end position="64"/>
    </location>
</feature>
<dbReference type="PROSITE" id="PS00028">
    <property type="entry name" value="ZINC_FINGER_C2H2_1"/>
    <property type="match status" value="13"/>
</dbReference>
<dbReference type="PANTHER" id="PTHR24408:SF62">
    <property type="entry name" value="C2H2-TYPE DOMAIN-CONTAINING PROTEIN"/>
    <property type="match status" value="1"/>
</dbReference>
<keyword evidence="1" id="KW-0479">Metal-binding</keyword>
<dbReference type="GeneID" id="106470259"/>
<dbReference type="Gene3D" id="3.30.160.60">
    <property type="entry name" value="Classic Zinc Finger"/>
    <property type="match status" value="6"/>
</dbReference>
<dbReference type="SMART" id="SM00355">
    <property type="entry name" value="ZnF_C2H2"/>
    <property type="match status" value="16"/>
</dbReference>
<feature type="domain" description="C2H2-type" evidence="7">
    <location>
        <begin position="627"/>
        <end position="658"/>
    </location>
</feature>
<feature type="region of interest" description="Disordered" evidence="6">
    <location>
        <begin position="530"/>
        <end position="562"/>
    </location>
</feature>